<accession>A0A7G5GSB3</accession>
<evidence type="ECO:0000313" key="2">
    <source>
        <dbReference type="EMBL" id="QMW01755.1"/>
    </source>
</evidence>
<dbReference type="Proteomes" id="UP000515369">
    <property type="component" value="Chromosome"/>
</dbReference>
<evidence type="ECO:0008006" key="4">
    <source>
        <dbReference type="Google" id="ProtNLM"/>
    </source>
</evidence>
<dbReference type="EMBL" id="CP059732">
    <property type="protein sequence ID" value="QMW01755.1"/>
    <property type="molecule type" value="Genomic_DNA"/>
</dbReference>
<gene>
    <name evidence="2" type="ORF">H3H32_27980</name>
</gene>
<organism evidence="2 3">
    <name type="scientific">Spirosoma foliorum</name>
    <dbReference type="NCBI Taxonomy" id="2710596"/>
    <lineage>
        <taxon>Bacteria</taxon>
        <taxon>Pseudomonadati</taxon>
        <taxon>Bacteroidota</taxon>
        <taxon>Cytophagia</taxon>
        <taxon>Cytophagales</taxon>
        <taxon>Cytophagaceae</taxon>
        <taxon>Spirosoma</taxon>
    </lineage>
</organism>
<feature type="signal peptide" evidence="1">
    <location>
        <begin position="1"/>
        <end position="18"/>
    </location>
</feature>
<reference evidence="2 3" key="1">
    <citation type="submission" date="2020-07" db="EMBL/GenBank/DDBJ databases">
        <title>Spirosoma foliorum sp. nov., isolated from the leaves on the Nejang mountain Korea, Republic of.</title>
        <authorList>
            <person name="Ho H."/>
            <person name="Lee Y.-J."/>
            <person name="Nurcahyanto D.-A."/>
            <person name="Kim S.-G."/>
        </authorList>
    </citation>
    <scope>NUCLEOTIDE SEQUENCE [LARGE SCALE GENOMIC DNA]</scope>
    <source>
        <strain evidence="2 3">PL0136</strain>
    </source>
</reference>
<evidence type="ECO:0000313" key="3">
    <source>
        <dbReference type="Proteomes" id="UP000515369"/>
    </source>
</evidence>
<feature type="chain" id="PRO_5028866618" description="Lipocalin-like domain-containing protein" evidence="1">
    <location>
        <begin position="19"/>
        <end position="156"/>
    </location>
</feature>
<dbReference type="RefSeq" id="WP_182459033.1">
    <property type="nucleotide sequence ID" value="NZ_CP059732.1"/>
</dbReference>
<evidence type="ECO:0000256" key="1">
    <source>
        <dbReference type="SAM" id="SignalP"/>
    </source>
</evidence>
<dbReference type="AlphaFoldDB" id="A0A7G5GSB3"/>
<sequence length="156" mass="17127">MKQFILFISLLTASVALNSCSKSNDPTPDPVVGKWAPDYLLASGFVAPYTSNNGAKLNPLAYGISDSYEIKTDKSFIYTDRSGVVITPYPGTWDYTGTQLNLKYDNGNSETFTYDGTGTTPLLLYPVQAVSDSLVNPTTNKKELVKFNLQLVYSKQ</sequence>
<keyword evidence="3" id="KW-1185">Reference proteome</keyword>
<proteinExistence type="predicted"/>
<keyword evidence="1" id="KW-0732">Signal</keyword>
<protein>
    <recommendedName>
        <fullName evidence="4">Lipocalin-like domain-containing protein</fullName>
    </recommendedName>
</protein>
<name>A0A7G5GSB3_9BACT</name>
<dbReference type="KEGG" id="sfol:H3H32_27980"/>